<dbReference type="GO" id="GO:0003735">
    <property type="term" value="F:structural constituent of ribosome"/>
    <property type="evidence" value="ECO:0007669"/>
    <property type="project" value="InterPro"/>
</dbReference>
<dbReference type="InterPro" id="IPR045240">
    <property type="entry name" value="Ribosomal_uL4_euk/arch"/>
</dbReference>
<dbReference type="GO" id="GO:1990904">
    <property type="term" value="C:ribonucleoprotein complex"/>
    <property type="evidence" value="ECO:0007669"/>
    <property type="project" value="UniProtKB-KW"/>
</dbReference>
<dbReference type="OrthoDB" id="10737at2157"/>
<dbReference type="InterPro" id="IPR023574">
    <property type="entry name" value="Ribosomal_uL4_dom_sf"/>
</dbReference>
<evidence type="ECO:0000256" key="4">
    <source>
        <dbReference type="ARBA" id="ARBA00022980"/>
    </source>
</evidence>
<dbReference type="Gene3D" id="3.40.1370.10">
    <property type="match status" value="1"/>
</dbReference>
<sequence>MTQTNVYSVNGEVSGTVEVPAVFSSEYRPDVIKKAILAAAANKRQPYGPNEHAGMRHSTSTWGKGRGVSRVQRIKAGKRATESPNNISGRRAHPPRTERIWHQKVNDKELKLARFSAIAATGCADCVRERGHEFDDSISFPIVVDDEFQNIASTSEINSLFDSIGIGYDLDRAKDGTKIRAGRGKMRNRKYRTPVSILVVVSEAGAPVFKGAKNLPGVEVQTVASLSASVLAPGGDAGRLTVYTESAIAKMGEWTL</sequence>
<comment type="function">
    <text evidence="6">Forms part of the polypeptide exit tunnel.</text>
</comment>
<organism evidence="8 9">
    <name type="scientific">Candidatus Methanoplasma termitum</name>
    <dbReference type="NCBI Taxonomy" id="1577791"/>
    <lineage>
        <taxon>Archaea</taxon>
        <taxon>Methanobacteriati</taxon>
        <taxon>Thermoplasmatota</taxon>
        <taxon>Thermoplasmata</taxon>
        <taxon>Methanomassiliicoccales</taxon>
        <taxon>Methanomassiliicoccaceae</taxon>
        <taxon>Candidatus Methanoplasma</taxon>
    </lineage>
</organism>
<dbReference type="InterPro" id="IPR002136">
    <property type="entry name" value="Ribosomal_uL4"/>
</dbReference>
<dbReference type="EMBL" id="CP010070">
    <property type="protein sequence ID" value="AIZ56836.1"/>
    <property type="molecule type" value="Genomic_DNA"/>
</dbReference>
<dbReference type="AlphaFoldDB" id="A0A0A7LH37"/>
<protein>
    <recommendedName>
        <fullName evidence="6">Large ribosomal subunit protein uL4</fullName>
    </recommendedName>
</protein>
<keyword evidence="2 6" id="KW-0699">rRNA-binding</keyword>
<feature type="region of interest" description="Disordered" evidence="7">
    <location>
        <begin position="47"/>
        <end position="67"/>
    </location>
</feature>
<proteinExistence type="inferred from homology"/>
<name>A0A0A7LH37_9ARCH</name>
<keyword evidence="4 6" id="KW-0689">Ribosomal protein</keyword>
<evidence type="ECO:0000256" key="1">
    <source>
        <dbReference type="ARBA" id="ARBA00010528"/>
    </source>
</evidence>
<evidence type="ECO:0000313" key="8">
    <source>
        <dbReference type="EMBL" id="AIZ56836.1"/>
    </source>
</evidence>
<dbReference type="GO" id="GO:0006412">
    <property type="term" value="P:translation"/>
    <property type="evidence" value="ECO:0007669"/>
    <property type="project" value="UniProtKB-UniRule"/>
</dbReference>
<dbReference type="InterPro" id="IPR019970">
    <property type="entry name" value="Ribosomall_uL4-arc"/>
</dbReference>
<dbReference type="GO" id="GO:0005840">
    <property type="term" value="C:ribosome"/>
    <property type="evidence" value="ECO:0007669"/>
    <property type="project" value="UniProtKB-KW"/>
</dbReference>
<dbReference type="GeneID" id="24818624"/>
<keyword evidence="9" id="KW-1185">Reference proteome</keyword>
<comment type="function">
    <text evidence="6">One of the primary rRNA binding proteins, this protein initially binds near the 5'-end of the 23S rRNA. It is important during the early stages of 50S assembly. It makes multiple contacts with different domains of the 23S rRNA in the assembled 50S subunit and ribosome.</text>
</comment>
<evidence type="ECO:0000256" key="5">
    <source>
        <dbReference type="ARBA" id="ARBA00023274"/>
    </source>
</evidence>
<accession>A0A0A7LH37</accession>
<dbReference type="Proteomes" id="UP000030787">
    <property type="component" value="Chromosome"/>
</dbReference>
<dbReference type="RefSeq" id="WP_048112679.1">
    <property type="nucleotide sequence ID" value="NZ_CP010070.1"/>
</dbReference>
<evidence type="ECO:0000256" key="6">
    <source>
        <dbReference type="HAMAP-Rule" id="MF_01328"/>
    </source>
</evidence>
<dbReference type="GO" id="GO:0019843">
    <property type="term" value="F:rRNA binding"/>
    <property type="evidence" value="ECO:0007669"/>
    <property type="project" value="UniProtKB-UniRule"/>
</dbReference>
<dbReference type="Pfam" id="PF00573">
    <property type="entry name" value="Ribosomal_L4"/>
    <property type="match status" value="1"/>
</dbReference>
<evidence type="ECO:0000313" key="9">
    <source>
        <dbReference type="Proteomes" id="UP000030787"/>
    </source>
</evidence>
<comment type="subunit">
    <text evidence="6">Part of the 50S ribosomal subunit.</text>
</comment>
<dbReference type="KEGG" id="mear:Mpt1_c09610"/>
<reference evidence="8 9" key="1">
    <citation type="journal article" date="2014" name="Appl. Environ. Microbiol.">
        <title>Comparative Genome Analysis of 'Candidatus Methanoplasma termitum' Indicates a New Mode of Energy Metabolism in the Seventh Order of Methanogens.</title>
        <authorList>
            <person name="Lang K."/>
            <person name="Schuldes J."/>
            <person name="Klingl A."/>
            <person name="Poehlein A."/>
            <person name="Daniel R."/>
            <person name="Brune A."/>
        </authorList>
    </citation>
    <scope>NUCLEOTIDE SEQUENCE [LARGE SCALE GENOMIC DNA]</scope>
    <source>
        <strain evidence="9">Mpt1</strain>
    </source>
</reference>
<dbReference type="NCBIfam" id="TIGR03672">
    <property type="entry name" value="rpl4p_arch"/>
    <property type="match status" value="1"/>
</dbReference>
<dbReference type="SUPFAM" id="SSF52166">
    <property type="entry name" value="Ribosomal protein L4"/>
    <property type="match status" value="1"/>
</dbReference>
<dbReference type="PANTHER" id="PTHR19431">
    <property type="entry name" value="60S RIBOSOMAL PROTEIN L4"/>
    <property type="match status" value="1"/>
</dbReference>
<evidence type="ECO:0000256" key="3">
    <source>
        <dbReference type="ARBA" id="ARBA00022884"/>
    </source>
</evidence>
<gene>
    <name evidence="6 8" type="primary">rpl4</name>
    <name evidence="8" type="ORF">Mpt1_c09610</name>
</gene>
<keyword evidence="3 6" id="KW-0694">RNA-binding</keyword>
<dbReference type="HAMAP" id="MF_01328_A">
    <property type="entry name" value="Ribosomal_uL4_A"/>
    <property type="match status" value="1"/>
</dbReference>
<evidence type="ECO:0000256" key="7">
    <source>
        <dbReference type="SAM" id="MobiDB-lite"/>
    </source>
</evidence>
<keyword evidence="5 6" id="KW-0687">Ribonucleoprotein</keyword>
<comment type="similarity">
    <text evidence="1 6">Belongs to the universal ribosomal protein uL4 family.</text>
</comment>
<dbReference type="STRING" id="1577791.Mpt1_c09610"/>
<dbReference type="HOGENOM" id="CLU_026535_0_0_2"/>
<evidence type="ECO:0000256" key="2">
    <source>
        <dbReference type="ARBA" id="ARBA00022730"/>
    </source>
</evidence>